<dbReference type="OrthoDB" id="9799585at2"/>
<evidence type="ECO:0000256" key="2">
    <source>
        <dbReference type="ARBA" id="ARBA00022692"/>
    </source>
</evidence>
<accession>A0A075WSM3</accession>
<evidence type="ECO:0000313" key="6">
    <source>
        <dbReference type="EMBL" id="AIH04264.1"/>
    </source>
</evidence>
<dbReference type="PANTHER" id="PTHR37306:SF1">
    <property type="entry name" value="COLICIN V PRODUCTION PROTEIN"/>
    <property type="match status" value="1"/>
</dbReference>
<evidence type="ECO:0000256" key="5">
    <source>
        <dbReference type="SAM" id="Phobius"/>
    </source>
</evidence>
<keyword evidence="4 5" id="KW-0472">Membrane</keyword>
<evidence type="ECO:0000256" key="1">
    <source>
        <dbReference type="ARBA" id="ARBA00004141"/>
    </source>
</evidence>
<dbReference type="PaxDb" id="289377-HL41_05605"/>
<evidence type="ECO:0000256" key="3">
    <source>
        <dbReference type="ARBA" id="ARBA00022989"/>
    </source>
</evidence>
<evidence type="ECO:0008006" key="8">
    <source>
        <dbReference type="Google" id="ProtNLM"/>
    </source>
</evidence>
<dbReference type="PANTHER" id="PTHR37306">
    <property type="entry name" value="COLICIN V PRODUCTION PROTEIN"/>
    <property type="match status" value="1"/>
</dbReference>
<organism evidence="6 7">
    <name type="scientific">Thermodesulfobacterium commune DSM 2178</name>
    <dbReference type="NCBI Taxonomy" id="289377"/>
    <lineage>
        <taxon>Bacteria</taxon>
        <taxon>Pseudomonadati</taxon>
        <taxon>Thermodesulfobacteriota</taxon>
        <taxon>Thermodesulfobacteria</taxon>
        <taxon>Thermodesulfobacteriales</taxon>
        <taxon>Thermodesulfobacteriaceae</taxon>
        <taxon>Thermodesulfobacterium</taxon>
    </lineage>
</organism>
<dbReference type="eggNOG" id="COG1286">
    <property type="taxonomic scope" value="Bacteria"/>
</dbReference>
<sequence>MIWFDYVALAILSYFTIRGFLSGFVKTIASLLGMVIAFLYSGWLSIKIAPFVGSITTSNPKVLPILSFILSFAMIYLSFVLAGFLLSVFLGKLNLTLADRILGSILGLIKASLFITFIYLLLVIPYPPSKNNLKTALTYPIVEKTLKISSPFIPESWKTFLKKREVLT</sequence>
<dbReference type="GO" id="GO:0016020">
    <property type="term" value="C:membrane"/>
    <property type="evidence" value="ECO:0007669"/>
    <property type="project" value="UniProtKB-SubCell"/>
</dbReference>
<gene>
    <name evidence="6" type="ORF">HL41_05605</name>
</gene>
<dbReference type="Proteomes" id="UP000028481">
    <property type="component" value="Chromosome"/>
</dbReference>
<dbReference type="GO" id="GO:0009403">
    <property type="term" value="P:toxin biosynthetic process"/>
    <property type="evidence" value="ECO:0007669"/>
    <property type="project" value="InterPro"/>
</dbReference>
<protein>
    <recommendedName>
        <fullName evidence="8">Colicin V production protein</fullName>
    </recommendedName>
</protein>
<feature type="transmembrane region" description="Helical" evidence="5">
    <location>
        <begin position="101"/>
        <end position="124"/>
    </location>
</feature>
<keyword evidence="7" id="KW-1185">Reference proteome</keyword>
<proteinExistence type="predicted"/>
<feature type="transmembrane region" description="Helical" evidence="5">
    <location>
        <begin position="65"/>
        <end position="89"/>
    </location>
</feature>
<dbReference type="Pfam" id="PF02674">
    <property type="entry name" value="Colicin_V"/>
    <property type="match status" value="1"/>
</dbReference>
<dbReference type="HOGENOM" id="CLU_092720_4_1_0"/>
<evidence type="ECO:0000313" key="7">
    <source>
        <dbReference type="Proteomes" id="UP000028481"/>
    </source>
</evidence>
<dbReference type="EMBL" id="CP008796">
    <property type="protein sequence ID" value="AIH04264.1"/>
    <property type="molecule type" value="Genomic_DNA"/>
</dbReference>
<comment type="subcellular location">
    <subcellularLocation>
        <location evidence="1">Membrane</location>
        <topology evidence="1">Multi-pass membrane protein</topology>
    </subcellularLocation>
</comment>
<keyword evidence="3 5" id="KW-1133">Transmembrane helix</keyword>
<keyword evidence="2 5" id="KW-0812">Transmembrane</keyword>
<dbReference type="AlphaFoldDB" id="A0A075WSM3"/>
<feature type="transmembrane region" description="Helical" evidence="5">
    <location>
        <begin position="31"/>
        <end position="53"/>
    </location>
</feature>
<dbReference type="STRING" id="289377.HL41_05605"/>
<reference evidence="6 7" key="1">
    <citation type="journal article" date="2015" name="Genome Announc.">
        <title>Genome Sequence of a Sulfate-Reducing Thermophilic Bacterium, Thermodesulfobacterium commune DSM 2178T (Phylum Thermodesulfobacteria).</title>
        <authorList>
            <person name="Bhatnagar S."/>
            <person name="Badger J.H."/>
            <person name="Madupu R."/>
            <person name="Khouri H.M."/>
            <person name="O'Connor E.M."/>
            <person name="Robb F.T."/>
            <person name="Ward N.L."/>
            <person name="Eisen J.A."/>
        </authorList>
    </citation>
    <scope>NUCLEOTIDE SEQUENCE [LARGE SCALE GENOMIC DNA]</scope>
    <source>
        <strain evidence="6 7">DSM 2178</strain>
    </source>
</reference>
<name>A0A075WSM3_9BACT</name>
<dbReference type="KEGG" id="tcm:HL41_05605"/>
<evidence type="ECO:0000256" key="4">
    <source>
        <dbReference type="ARBA" id="ARBA00023136"/>
    </source>
</evidence>
<dbReference type="RefSeq" id="WP_022855368.1">
    <property type="nucleotide sequence ID" value="NZ_CP008796.1"/>
</dbReference>
<dbReference type="InterPro" id="IPR003825">
    <property type="entry name" value="Colicin-V_CvpA"/>
</dbReference>